<evidence type="ECO:0000256" key="1">
    <source>
        <dbReference type="SAM" id="Coils"/>
    </source>
</evidence>
<reference evidence="2 3" key="1">
    <citation type="submission" date="2024-02" db="EMBL/GenBank/DDBJ databases">
        <title>De novo assembly and annotation of 12 fungi associated with fruit tree decline syndrome in Ontario, Canada.</title>
        <authorList>
            <person name="Sulman M."/>
            <person name="Ellouze W."/>
            <person name="Ilyukhin E."/>
        </authorList>
    </citation>
    <scope>NUCLEOTIDE SEQUENCE [LARGE SCALE GENOMIC DNA]</scope>
    <source>
        <strain evidence="2 3">M42-189</strain>
    </source>
</reference>
<dbReference type="Proteomes" id="UP001521785">
    <property type="component" value="Unassembled WGS sequence"/>
</dbReference>
<dbReference type="EMBL" id="JAKJXO020000019">
    <property type="protein sequence ID" value="KAL1593242.1"/>
    <property type="molecule type" value="Genomic_DNA"/>
</dbReference>
<feature type="coiled-coil region" evidence="1">
    <location>
        <begin position="123"/>
        <end position="154"/>
    </location>
</feature>
<evidence type="ECO:0000313" key="3">
    <source>
        <dbReference type="Proteomes" id="UP001521785"/>
    </source>
</evidence>
<name>A0ABR3QM70_9PLEO</name>
<keyword evidence="3" id="KW-1185">Reference proteome</keyword>
<keyword evidence="1" id="KW-0175">Coiled coil</keyword>
<protein>
    <submittedName>
        <fullName evidence="2">Uncharacterized protein</fullName>
    </submittedName>
</protein>
<accession>A0ABR3QM70</accession>
<gene>
    <name evidence="2" type="ORF">SLS60_010850</name>
</gene>
<sequence length="381" mass="43655">MASREVTMSISSTRLISTLKATIEKLQNTLAENADNADNAMTVTKMHREMLSELQFRLNDLEKSQYSIKKAKYNHMREIATLRQKIDVVTSSEGYLTPEDRDDTIFMLLIPLKELEAQYSIAYKMWKRNNDKEEAQANDLLERAQTLLAHAKEAVNLEGTVRTALRSELKQRHREEIAASLLEDGILVWVSRTNQFAILMTECLMQIDGHQLTIAPTQLCFDTHSVRSLRQNYRLGHTSIDMDEHAITIDLKDVAEPKCTRRRANIPGASDEKSPHWEPPKYHQCVNIRTRLGEDYFLADRRNESRDKTWGRLQGAPDGSPGLLSQKLTEIWKGLKTASEKTVETGFILTDMDYGWSVYPVKVFSTDFEEVDISVIIPIHK</sequence>
<proteinExistence type="predicted"/>
<comment type="caution">
    <text evidence="2">The sequence shown here is derived from an EMBL/GenBank/DDBJ whole genome shotgun (WGS) entry which is preliminary data.</text>
</comment>
<organism evidence="2 3">
    <name type="scientific">Paraconiothyrium brasiliense</name>
    <dbReference type="NCBI Taxonomy" id="300254"/>
    <lineage>
        <taxon>Eukaryota</taxon>
        <taxon>Fungi</taxon>
        <taxon>Dikarya</taxon>
        <taxon>Ascomycota</taxon>
        <taxon>Pezizomycotina</taxon>
        <taxon>Dothideomycetes</taxon>
        <taxon>Pleosporomycetidae</taxon>
        <taxon>Pleosporales</taxon>
        <taxon>Massarineae</taxon>
        <taxon>Didymosphaeriaceae</taxon>
        <taxon>Paraconiothyrium</taxon>
    </lineage>
</organism>
<evidence type="ECO:0000313" key="2">
    <source>
        <dbReference type="EMBL" id="KAL1593242.1"/>
    </source>
</evidence>